<dbReference type="AlphaFoldDB" id="A0A174ZBV0"/>
<reference evidence="2 3" key="1">
    <citation type="submission" date="2015-09" db="EMBL/GenBank/DDBJ databases">
        <authorList>
            <consortium name="Pathogen Informatics"/>
        </authorList>
    </citation>
    <scope>NUCLEOTIDE SEQUENCE [LARGE SCALE GENOMIC DNA]</scope>
    <source>
        <strain evidence="2 3">2789STDY5834928</strain>
    </source>
</reference>
<evidence type="ECO:0000259" key="1">
    <source>
        <dbReference type="Pfam" id="PF13421"/>
    </source>
</evidence>
<dbReference type="EMBL" id="CZBY01000004">
    <property type="protein sequence ID" value="CUQ83522.1"/>
    <property type="molecule type" value="Genomic_DNA"/>
</dbReference>
<dbReference type="Proteomes" id="UP000095662">
    <property type="component" value="Unassembled WGS sequence"/>
</dbReference>
<dbReference type="InterPro" id="IPR033880">
    <property type="entry name" value="SPFH_YdjI"/>
</dbReference>
<dbReference type="STRING" id="39492.ERS852540_00704"/>
<protein>
    <submittedName>
        <fullName evidence="2">Putative virion core protein (Lumpy skin disease virus)</fullName>
    </submittedName>
</protein>
<dbReference type="CDD" id="cd03408">
    <property type="entry name" value="SPFH_like_u1"/>
    <property type="match status" value="1"/>
</dbReference>
<evidence type="ECO:0000313" key="3">
    <source>
        <dbReference type="Proteomes" id="UP000095662"/>
    </source>
</evidence>
<organism evidence="2 3">
    <name type="scientific">[Eubacterium] siraeum</name>
    <dbReference type="NCBI Taxonomy" id="39492"/>
    <lineage>
        <taxon>Bacteria</taxon>
        <taxon>Bacillati</taxon>
        <taxon>Bacillota</taxon>
        <taxon>Clostridia</taxon>
        <taxon>Eubacteriales</taxon>
        <taxon>Oscillospiraceae</taxon>
        <taxon>Oscillospiraceae incertae sedis</taxon>
    </lineage>
</organism>
<gene>
    <name evidence="2" type="ORF">ERS852540_00704</name>
</gene>
<feature type="domain" description="SPFH" evidence="1">
    <location>
        <begin position="53"/>
        <end position="275"/>
    </location>
</feature>
<proteinExistence type="predicted"/>
<accession>A0A174ZBV0</accession>
<evidence type="ECO:0000313" key="2">
    <source>
        <dbReference type="EMBL" id="CUQ83522.1"/>
    </source>
</evidence>
<sequence length="463" mass="49402">MGLIKAAVGALSGTLGDTWKEAIHCPVIGNDTVVVNGEKMHNGNARSSNVKGTDNVISNGSAIMVEENTCMLTLDNGKITNVVTEPGRYILDNSTAPSIFAGQIKDSLKDLISRFTYGGTPATEQRVIYINLQKLPGIPFGTGTPVPYPDPRYNTTVELRFYGTFEVQIPDAENACKFYAEVLSKGVNAPQVYVKDIFKNEQYKNEFMQSLMVALNQLSAEGYSYNQITSQLNNLTNKTKDETANNWAQRGLMLTNIGLGPITISEETKELLKDRLKADTMLGGDVQRAMMTGAVARGIEAAGSNENGAMMGFMGMNMAMNAGNNVLGGMPAAPQQTTPQQPTPGGWKCSCGATNTGAFCSSCGAKKPEAWTCSCGQSNTGKFCANCGKSKEGDAPAAPAPSSWTCECGATNTGKFCAECGKSKPAAPKKYKCDKCGWVPADPEHPPKFCPECGDPFNEDDLV</sequence>
<dbReference type="Pfam" id="PF13421">
    <property type="entry name" value="Band_7_1"/>
    <property type="match status" value="1"/>
</dbReference>
<dbReference type="CDD" id="cd00350">
    <property type="entry name" value="rubredoxin_like"/>
    <property type="match status" value="1"/>
</dbReference>
<dbReference type="PANTHER" id="PTHR37826:SF2">
    <property type="entry name" value="ZINC-RIBBON DOMAIN-CONTAINING PROTEIN"/>
    <property type="match status" value="1"/>
</dbReference>
<dbReference type="PANTHER" id="PTHR37826">
    <property type="entry name" value="FLOTILLIN BAND_7_5 DOMAIN PROTEIN"/>
    <property type="match status" value="1"/>
</dbReference>
<name>A0A174ZBV0_9FIRM</name>
<dbReference type="OrthoDB" id="9764015at2"/>